<sequence>MSRLIPTDVVVVGGGPVGMLLAAELSGYGVATVLLERLAVTSERPKATTLHARTAQTLARRGYLPAPAPSSSTAAVSSPFHFAGLPGLRISAPAGEPEPILKRTQADLERLFESHALARGARVLREHRMKGLSPRPDGVGVAAEGPHGTVEFEAAYVVGADGARGTVREQAGIRSEAYQDTVSAMMGLVRLDDPGALTAGWHRTPRGWVVAKQAADGATHIRTVNFARTHGDRGRPLLLDELRAETSQIMGRDIGMSAARWLSRFSDYARLAHTYRAGRVLLAGDAAHLHFPVGGQGLSTGLLDALNLGWKLASAVRGEASDSLLDSYDAERRPAAERVIDNVRAQVALMHPEARLDALRGIFSGLLAEDRGGAHLSAMLSAQDTVLPARSPAPSSWEGKFLQNMALTTRSGTTDVIRLLRDGRMLLLLFGEGGKQLEEEARRWPGPVRVIRAESVSVPPCAALLVRPDGYIAWASDGGSLHETLAEYLARRDGARPGQSGHRARHQPTAAASRTASIRAVPPTSS</sequence>
<accession>A0AAU2V7U9</accession>
<dbReference type="InterPro" id="IPR036188">
    <property type="entry name" value="FAD/NAD-bd_sf"/>
</dbReference>
<dbReference type="Pfam" id="PF21274">
    <property type="entry name" value="Rng_hyd_C"/>
    <property type="match status" value="1"/>
</dbReference>
<dbReference type="Gene3D" id="3.30.70.2450">
    <property type="match status" value="1"/>
</dbReference>
<reference evidence="6" key="1">
    <citation type="submission" date="2022-10" db="EMBL/GenBank/DDBJ databases">
        <title>The complete genomes of actinobacterial strains from the NBC collection.</title>
        <authorList>
            <person name="Joergensen T.S."/>
            <person name="Alvarez Arevalo M."/>
            <person name="Sterndorff E.B."/>
            <person name="Faurdal D."/>
            <person name="Vuksanovic O."/>
            <person name="Mourched A.-S."/>
            <person name="Charusanti P."/>
            <person name="Shaw S."/>
            <person name="Blin K."/>
            <person name="Weber T."/>
        </authorList>
    </citation>
    <scope>NUCLEOTIDE SEQUENCE</scope>
    <source>
        <strain evidence="6">NBC_00003</strain>
    </source>
</reference>
<dbReference type="Pfam" id="PF01494">
    <property type="entry name" value="FAD_binding_3"/>
    <property type="match status" value="1"/>
</dbReference>
<dbReference type="AlphaFoldDB" id="A0AAU2V7U9"/>
<protein>
    <submittedName>
        <fullName evidence="6">FAD-dependent monooxygenase</fullName>
    </submittedName>
</protein>
<comment type="cofactor">
    <cofactor evidence="1">
        <name>FAD</name>
        <dbReference type="ChEBI" id="CHEBI:57692"/>
    </cofactor>
</comment>
<dbReference type="GO" id="GO:0016709">
    <property type="term" value="F:oxidoreductase activity, acting on paired donors, with incorporation or reduction of molecular oxygen, NAD(P)H as one donor, and incorporation of one atom of oxygen"/>
    <property type="evidence" value="ECO:0007669"/>
    <property type="project" value="UniProtKB-ARBA"/>
</dbReference>
<dbReference type="PANTHER" id="PTHR43004">
    <property type="entry name" value="TRK SYSTEM POTASSIUM UPTAKE PROTEIN"/>
    <property type="match status" value="1"/>
</dbReference>
<keyword evidence="6" id="KW-0560">Oxidoreductase</keyword>
<dbReference type="Gene3D" id="3.50.50.60">
    <property type="entry name" value="FAD/NAD(P)-binding domain"/>
    <property type="match status" value="1"/>
</dbReference>
<evidence type="ECO:0000313" key="6">
    <source>
        <dbReference type="EMBL" id="WTW62809.1"/>
    </source>
</evidence>
<name>A0AAU2V7U9_9ACTN</name>
<dbReference type="EMBL" id="CP108318">
    <property type="protein sequence ID" value="WTW62809.1"/>
    <property type="molecule type" value="Genomic_DNA"/>
</dbReference>
<keyword evidence="2" id="KW-0285">Flavoprotein</keyword>
<dbReference type="InterPro" id="IPR050641">
    <property type="entry name" value="RIFMO-like"/>
</dbReference>
<dbReference type="GO" id="GO:0071949">
    <property type="term" value="F:FAD binding"/>
    <property type="evidence" value="ECO:0007669"/>
    <property type="project" value="InterPro"/>
</dbReference>
<feature type="domain" description="FAD-binding" evidence="5">
    <location>
        <begin position="7"/>
        <end position="342"/>
    </location>
</feature>
<feature type="compositionally biased region" description="Low complexity" evidence="4">
    <location>
        <begin position="509"/>
        <end position="520"/>
    </location>
</feature>
<feature type="region of interest" description="Disordered" evidence="4">
    <location>
        <begin position="494"/>
        <end position="526"/>
    </location>
</feature>
<keyword evidence="3" id="KW-0274">FAD</keyword>
<evidence type="ECO:0000256" key="1">
    <source>
        <dbReference type="ARBA" id="ARBA00001974"/>
    </source>
</evidence>
<dbReference type="InterPro" id="IPR002938">
    <property type="entry name" value="FAD-bd"/>
</dbReference>
<dbReference type="SUPFAM" id="SSF51905">
    <property type="entry name" value="FAD/NAD(P)-binding domain"/>
    <property type="match status" value="1"/>
</dbReference>
<keyword evidence="6" id="KW-0503">Monooxygenase</keyword>
<gene>
    <name evidence="6" type="ORF">OG549_20355</name>
</gene>
<evidence type="ECO:0000259" key="5">
    <source>
        <dbReference type="Pfam" id="PF01494"/>
    </source>
</evidence>
<dbReference type="Gene3D" id="3.40.30.120">
    <property type="match status" value="1"/>
</dbReference>
<dbReference type="PANTHER" id="PTHR43004:SF19">
    <property type="entry name" value="BINDING MONOOXYGENASE, PUTATIVE (JCVI)-RELATED"/>
    <property type="match status" value="1"/>
</dbReference>
<organism evidence="6">
    <name type="scientific">Streptomyces sp. NBC_00003</name>
    <dbReference type="NCBI Taxonomy" id="2903608"/>
    <lineage>
        <taxon>Bacteria</taxon>
        <taxon>Bacillati</taxon>
        <taxon>Actinomycetota</taxon>
        <taxon>Actinomycetes</taxon>
        <taxon>Kitasatosporales</taxon>
        <taxon>Streptomycetaceae</taxon>
        <taxon>Streptomyces</taxon>
    </lineage>
</organism>
<proteinExistence type="predicted"/>
<evidence type="ECO:0000256" key="3">
    <source>
        <dbReference type="ARBA" id="ARBA00022827"/>
    </source>
</evidence>
<evidence type="ECO:0000256" key="4">
    <source>
        <dbReference type="SAM" id="MobiDB-lite"/>
    </source>
</evidence>
<dbReference type="PRINTS" id="PR00420">
    <property type="entry name" value="RNGMNOXGNASE"/>
</dbReference>
<evidence type="ECO:0000256" key="2">
    <source>
        <dbReference type="ARBA" id="ARBA00022630"/>
    </source>
</evidence>